<dbReference type="InterPro" id="IPR000070">
    <property type="entry name" value="Pectinesterase_cat"/>
</dbReference>
<feature type="signal peptide" evidence="12">
    <location>
        <begin position="1"/>
        <end position="18"/>
    </location>
</feature>
<evidence type="ECO:0000313" key="14">
    <source>
        <dbReference type="EMBL" id="KAF7129521.1"/>
    </source>
</evidence>
<dbReference type="AlphaFoldDB" id="A0A834GA38"/>
<sequence length="543" mass="59411">MASLLFLSLVLFFSLSSAVRHHHNNNHPPSPPTHSIASVPPEIHQVCTATRYPDTCETSLVQSNHVPPNPTPVQIIQSAIWVSSKNLETAQSMVRAILDSSAGSLNRSTASKNCLEVLHNSEYRISSTAEILPRGRTKDGRAYMSAALLFQYDCWSALKYANDTDKVNETMAFLDSLMGLTSNALSMIRSYDLYGNETGSWAPPVTERAGFWERSGGGSGLGFDGGLPSGLTADVTVCKGKCDYGTVQEAVNKAPENLVGKRFVIGIKEGVYEETVRVPLEKKNLVFLGDGMGKTVITGSLNVGQPGVSTYNSATVGVLGDGFMASGLTIQNTAGPDAHQAVAFRSDSDLSVIENCEFLGNQDTLYAHSLRQFYKSCKIQGNVDFIFGNSASIFQDCLILVRPRQLQPEKGEKNAVTAHGRTDPAQTTGFVFQNCVLNGTNDYMALYYKNPKVHKNFLGRPWKEYSRTVFIECNLEALFTADGWLPWSGDFALETLYYGEYKNSGSGANLNGRVSWSSQIPAEHIYTYSVENFIQGKEWIPTS</sequence>
<evidence type="ECO:0000256" key="9">
    <source>
        <dbReference type="ARBA" id="ARBA00023316"/>
    </source>
</evidence>
<dbReference type="GO" id="GO:0004857">
    <property type="term" value="F:enzyme inhibitor activity"/>
    <property type="evidence" value="ECO:0007669"/>
    <property type="project" value="InterPro"/>
</dbReference>
<accession>A0A834GA38</accession>
<evidence type="ECO:0000256" key="6">
    <source>
        <dbReference type="ARBA" id="ARBA00023085"/>
    </source>
</evidence>
<dbReference type="Proteomes" id="UP000626092">
    <property type="component" value="Unassembled WGS sequence"/>
</dbReference>
<dbReference type="PANTHER" id="PTHR31707">
    <property type="entry name" value="PECTINESTERASE"/>
    <property type="match status" value="1"/>
</dbReference>
<evidence type="ECO:0000256" key="12">
    <source>
        <dbReference type="SAM" id="SignalP"/>
    </source>
</evidence>
<dbReference type="InterPro" id="IPR012334">
    <property type="entry name" value="Pectin_lyas_fold"/>
</dbReference>
<proteinExistence type="inferred from homology"/>
<comment type="caution">
    <text evidence="14">The sequence shown here is derived from an EMBL/GenBank/DDBJ whole genome shotgun (WGS) entry which is preliminary data.</text>
</comment>
<comment type="similarity">
    <text evidence="3">In the C-terminal section; belongs to the pectinesterase family.</text>
</comment>
<keyword evidence="7" id="KW-1015">Disulfide bond</keyword>
<gene>
    <name evidence="14" type="ORF">RHSIM_Rhsim10G0136800</name>
</gene>
<reference evidence="14" key="1">
    <citation type="submission" date="2019-11" db="EMBL/GenBank/DDBJ databases">
        <authorList>
            <person name="Liu Y."/>
            <person name="Hou J."/>
            <person name="Li T.-Q."/>
            <person name="Guan C.-H."/>
            <person name="Wu X."/>
            <person name="Wu H.-Z."/>
            <person name="Ling F."/>
            <person name="Zhang R."/>
            <person name="Shi X.-G."/>
            <person name="Ren J.-P."/>
            <person name="Chen E.-F."/>
            <person name="Sun J.-M."/>
        </authorList>
    </citation>
    <scope>NUCLEOTIDE SEQUENCE</scope>
    <source>
        <strain evidence="14">Adult_tree_wgs_1</strain>
        <tissue evidence="14">Leaves</tissue>
    </source>
</reference>
<dbReference type="FunFam" id="2.160.20.10:FF:000001">
    <property type="entry name" value="Pectinesterase"/>
    <property type="match status" value="1"/>
</dbReference>
<evidence type="ECO:0000256" key="1">
    <source>
        <dbReference type="ARBA" id="ARBA00005184"/>
    </source>
</evidence>
<evidence type="ECO:0000256" key="8">
    <source>
        <dbReference type="ARBA" id="ARBA00023180"/>
    </source>
</evidence>
<evidence type="ECO:0000259" key="13">
    <source>
        <dbReference type="SMART" id="SM00856"/>
    </source>
</evidence>
<keyword evidence="8" id="KW-0325">Glycoprotein</keyword>
<evidence type="ECO:0000313" key="15">
    <source>
        <dbReference type="Proteomes" id="UP000626092"/>
    </source>
</evidence>
<dbReference type="InterPro" id="IPR011050">
    <property type="entry name" value="Pectin_lyase_fold/virulence"/>
</dbReference>
<organism evidence="14 15">
    <name type="scientific">Rhododendron simsii</name>
    <name type="common">Sims's rhododendron</name>
    <dbReference type="NCBI Taxonomy" id="118357"/>
    <lineage>
        <taxon>Eukaryota</taxon>
        <taxon>Viridiplantae</taxon>
        <taxon>Streptophyta</taxon>
        <taxon>Embryophyta</taxon>
        <taxon>Tracheophyta</taxon>
        <taxon>Spermatophyta</taxon>
        <taxon>Magnoliopsida</taxon>
        <taxon>eudicotyledons</taxon>
        <taxon>Gunneridae</taxon>
        <taxon>Pentapetalae</taxon>
        <taxon>asterids</taxon>
        <taxon>Ericales</taxon>
        <taxon>Ericaceae</taxon>
        <taxon>Ericoideae</taxon>
        <taxon>Rhodoreae</taxon>
        <taxon>Rhododendron</taxon>
    </lineage>
</organism>
<keyword evidence="12" id="KW-0732">Signal</keyword>
<evidence type="ECO:0000256" key="3">
    <source>
        <dbReference type="ARBA" id="ARBA00007786"/>
    </source>
</evidence>
<keyword evidence="5" id="KW-0378">Hydrolase</keyword>
<feature type="chain" id="PRO_5032809313" description="pectinesterase" evidence="12">
    <location>
        <begin position="19"/>
        <end position="543"/>
    </location>
</feature>
<dbReference type="InterPro" id="IPR006501">
    <property type="entry name" value="Pectinesterase_inhib_dom"/>
</dbReference>
<keyword evidence="15" id="KW-1185">Reference proteome</keyword>
<dbReference type="SMART" id="SM00856">
    <property type="entry name" value="PMEI"/>
    <property type="match status" value="1"/>
</dbReference>
<dbReference type="Gene3D" id="2.160.20.10">
    <property type="entry name" value="Single-stranded right-handed beta-helix, Pectin lyase-like"/>
    <property type="match status" value="1"/>
</dbReference>
<dbReference type="Pfam" id="PF01095">
    <property type="entry name" value="Pectinesterase"/>
    <property type="match status" value="1"/>
</dbReference>
<dbReference type="CDD" id="cd15798">
    <property type="entry name" value="PMEI-like_3"/>
    <property type="match status" value="1"/>
</dbReference>
<evidence type="ECO:0000256" key="4">
    <source>
        <dbReference type="ARBA" id="ARBA00013229"/>
    </source>
</evidence>
<dbReference type="EMBL" id="WJXA01000010">
    <property type="protein sequence ID" value="KAF7129521.1"/>
    <property type="molecule type" value="Genomic_DNA"/>
</dbReference>
<dbReference type="GO" id="GO:0042545">
    <property type="term" value="P:cell wall modification"/>
    <property type="evidence" value="ECO:0007669"/>
    <property type="project" value="InterPro"/>
</dbReference>
<name>A0A834GA38_RHOSS</name>
<keyword evidence="6" id="KW-0063">Aspartyl esterase</keyword>
<dbReference type="GO" id="GO:0045490">
    <property type="term" value="P:pectin catabolic process"/>
    <property type="evidence" value="ECO:0007669"/>
    <property type="project" value="UniProtKB-UniPathway"/>
</dbReference>
<evidence type="ECO:0000256" key="7">
    <source>
        <dbReference type="ARBA" id="ARBA00023157"/>
    </source>
</evidence>
<feature type="domain" description="Pectinesterase inhibitor" evidence="13">
    <location>
        <begin position="38"/>
        <end position="187"/>
    </location>
</feature>
<comment type="function">
    <text evidence="11">Acts in the modification of cell walls via demethylesterification of cell wall pectin.</text>
</comment>
<evidence type="ECO:0000256" key="11">
    <source>
        <dbReference type="ARBA" id="ARBA00057335"/>
    </source>
</evidence>
<protein>
    <recommendedName>
        <fullName evidence="4">pectinesterase</fullName>
        <ecNumber evidence="4">3.1.1.11</ecNumber>
    </recommendedName>
</protein>
<dbReference type="SUPFAM" id="SSF51126">
    <property type="entry name" value="Pectin lyase-like"/>
    <property type="match status" value="1"/>
</dbReference>
<comment type="pathway">
    <text evidence="1">Glycan metabolism; pectin degradation; 2-dehydro-3-deoxy-D-gluconate from pectin: step 1/5.</text>
</comment>
<dbReference type="OrthoDB" id="2019149at2759"/>
<dbReference type="UniPathway" id="UPA00545">
    <property type="reaction ID" value="UER00823"/>
</dbReference>
<evidence type="ECO:0000256" key="2">
    <source>
        <dbReference type="ARBA" id="ARBA00006027"/>
    </source>
</evidence>
<dbReference type="Pfam" id="PF04043">
    <property type="entry name" value="PMEI"/>
    <property type="match status" value="1"/>
</dbReference>
<evidence type="ECO:0000256" key="5">
    <source>
        <dbReference type="ARBA" id="ARBA00022801"/>
    </source>
</evidence>
<dbReference type="FunFam" id="1.20.140.40:FF:000021">
    <property type="entry name" value="Probable pectinesterase/pectinesterase inhibitor 51"/>
    <property type="match status" value="1"/>
</dbReference>
<keyword evidence="9" id="KW-0961">Cell wall biogenesis/degradation</keyword>
<evidence type="ECO:0000256" key="10">
    <source>
        <dbReference type="ARBA" id="ARBA00047928"/>
    </source>
</evidence>
<dbReference type="Gene3D" id="1.20.140.40">
    <property type="entry name" value="Invertase/pectin methylesterase inhibitor family protein"/>
    <property type="match status" value="1"/>
</dbReference>
<dbReference type="GO" id="GO:0030599">
    <property type="term" value="F:pectinesterase activity"/>
    <property type="evidence" value="ECO:0007669"/>
    <property type="project" value="UniProtKB-EC"/>
</dbReference>
<comment type="catalytic activity">
    <reaction evidence="10">
        <text>[(1-&gt;4)-alpha-D-galacturonosyl methyl ester](n) + n H2O = [(1-&gt;4)-alpha-D-galacturonosyl](n) + n methanol + n H(+)</text>
        <dbReference type="Rhea" id="RHEA:22380"/>
        <dbReference type="Rhea" id="RHEA-COMP:14570"/>
        <dbReference type="Rhea" id="RHEA-COMP:14573"/>
        <dbReference type="ChEBI" id="CHEBI:15377"/>
        <dbReference type="ChEBI" id="CHEBI:15378"/>
        <dbReference type="ChEBI" id="CHEBI:17790"/>
        <dbReference type="ChEBI" id="CHEBI:140522"/>
        <dbReference type="ChEBI" id="CHEBI:140523"/>
        <dbReference type="EC" id="3.1.1.11"/>
    </reaction>
</comment>
<dbReference type="SUPFAM" id="SSF101148">
    <property type="entry name" value="Plant invertase/pectin methylesterase inhibitor"/>
    <property type="match status" value="1"/>
</dbReference>
<comment type="similarity">
    <text evidence="2">In the N-terminal section; belongs to the PMEI family.</text>
</comment>
<dbReference type="EC" id="3.1.1.11" evidence="4"/>
<dbReference type="InterPro" id="IPR035513">
    <property type="entry name" value="Invertase/methylesterase_inhib"/>
</dbReference>